<feature type="compositionally biased region" description="Polar residues" evidence="2">
    <location>
        <begin position="58"/>
        <end position="68"/>
    </location>
</feature>
<evidence type="ECO:0000256" key="1">
    <source>
        <dbReference type="ARBA" id="ARBA00008775"/>
    </source>
</evidence>
<comment type="caution">
    <text evidence="4">The sequence shown here is derived from an EMBL/GenBank/DDBJ whole genome shotgun (WGS) entry which is preliminary data.</text>
</comment>
<feature type="compositionally biased region" description="Polar residues" evidence="2">
    <location>
        <begin position="180"/>
        <end position="189"/>
    </location>
</feature>
<dbReference type="Gene3D" id="2.60.60.30">
    <property type="entry name" value="sav2460 like domains"/>
    <property type="match status" value="1"/>
</dbReference>
<evidence type="ECO:0000313" key="4">
    <source>
        <dbReference type="EMBL" id="MQY20563.1"/>
    </source>
</evidence>
<protein>
    <recommendedName>
        <fullName evidence="3">HNH nuclease domain-containing protein</fullName>
    </recommendedName>
</protein>
<sequence length="542" mass="59776">MTFTENGATPIPTSLLSVELSWRCAHALDAHALLLGDDDLVRSPRDAVFHNAPRHPSQAVTLDQQPQPRTARLSVSLPRTESTVTRIVLGVCSDSPLHDLLDLTIAVRDAAGLVARRDVPAPRSSTTRAISVAEFGRDGDGWFFRPLDDARDELSDLFEDFGIDTAAEPERGRISLSRNRFENASSEIPTATPPEDPRPDWHPQGATLRWWDGTHWTDTTAPLPSTDARVCPHCGRRRGWRVLGAPAPCRSCAADIDEYLDTWRARAWRVLTGDGLGSTEWADLWTALRYRHIPEDTGRAALRGPGLAYIERLAAFADEEISAEEVEEFDTAIRELALSGPQVEELRRRMHRGRTRTRLRTGDLPVVRTHGLHLDPEERVHLDIEATRIRHLARGDRATDGRLICTNKKLRFVGPEAGVEMPWNRIVSVSITDGLVALAATSARGGAEFDVADPDLVAAVLEGALRVAKRLSLVPGRRDTRAIPPEIKAQVWHRDGGACIECGATHYLEFDHVIPLSRGGATSAGNLQVLCRSCNRDKGARL</sequence>
<gene>
    <name evidence="4" type="ORF">NRB20_36690</name>
</gene>
<dbReference type="InterPro" id="IPR003325">
    <property type="entry name" value="TerD"/>
</dbReference>
<dbReference type="AlphaFoldDB" id="A0A7K0D489"/>
<evidence type="ECO:0000259" key="3">
    <source>
        <dbReference type="SMART" id="SM00507"/>
    </source>
</evidence>
<dbReference type="Gene3D" id="1.10.30.50">
    <property type="match status" value="1"/>
</dbReference>
<feature type="region of interest" description="Disordered" evidence="2">
    <location>
        <begin position="180"/>
        <end position="200"/>
    </location>
</feature>
<dbReference type="GO" id="GO:0004519">
    <property type="term" value="F:endonuclease activity"/>
    <property type="evidence" value="ECO:0007669"/>
    <property type="project" value="InterPro"/>
</dbReference>
<dbReference type="Pfam" id="PF01844">
    <property type="entry name" value="HNH"/>
    <property type="match status" value="1"/>
</dbReference>
<dbReference type="InterPro" id="IPR003615">
    <property type="entry name" value="HNH_nuc"/>
</dbReference>
<reference evidence="4 5" key="1">
    <citation type="submission" date="2019-10" db="EMBL/GenBank/DDBJ databases">
        <title>Nocardia macrotermitis sp. nov. and Nocardia aurantia sp. nov., isolated from the gut of fungus growing-termite Macrotermes natalensis.</title>
        <authorList>
            <person name="Benndorf R."/>
            <person name="Schwitalla J."/>
            <person name="Martin K."/>
            <person name="De Beer W."/>
            <person name="Kaster A.-K."/>
            <person name="Vollmers J."/>
            <person name="Poulsen M."/>
            <person name="Beemelmanns C."/>
        </authorList>
    </citation>
    <scope>NUCLEOTIDE SEQUENCE [LARGE SCALE GENOMIC DNA]</scope>
    <source>
        <strain evidence="4 5">RB20</strain>
    </source>
</reference>
<evidence type="ECO:0000256" key="2">
    <source>
        <dbReference type="SAM" id="MobiDB-lite"/>
    </source>
</evidence>
<name>A0A7K0D489_9NOCA</name>
<dbReference type="PANTHER" id="PTHR32097:SF4">
    <property type="entry name" value="GENERAL STRESS PROTEIN 16U"/>
    <property type="match status" value="1"/>
</dbReference>
<keyword evidence="5" id="KW-1185">Reference proteome</keyword>
<feature type="region of interest" description="Disordered" evidence="2">
    <location>
        <begin position="50"/>
        <end position="69"/>
    </location>
</feature>
<dbReference type="RefSeq" id="WP_153411314.1">
    <property type="nucleotide sequence ID" value="NZ_WEGK01000007.1"/>
</dbReference>
<dbReference type="Pfam" id="PF02342">
    <property type="entry name" value="TerD"/>
    <property type="match status" value="1"/>
</dbReference>
<dbReference type="SMART" id="SM00507">
    <property type="entry name" value="HNHc"/>
    <property type="match status" value="1"/>
</dbReference>
<dbReference type="InterPro" id="IPR002711">
    <property type="entry name" value="HNH"/>
</dbReference>
<dbReference type="OrthoDB" id="9802901at2"/>
<dbReference type="CDD" id="cd06974">
    <property type="entry name" value="TerD_like"/>
    <property type="match status" value="1"/>
</dbReference>
<dbReference type="GO" id="GO:0008270">
    <property type="term" value="F:zinc ion binding"/>
    <property type="evidence" value="ECO:0007669"/>
    <property type="project" value="InterPro"/>
</dbReference>
<dbReference type="InterPro" id="IPR051324">
    <property type="entry name" value="Stress/Tellurium_Resist"/>
</dbReference>
<organism evidence="4 5">
    <name type="scientific">Nocardia macrotermitis</name>
    <dbReference type="NCBI Taxonomy" id="2585198"/>
    <lineage>
        <taxon>Bacteria</taxon>
        <taxon>Bacillati</taxon>
        <taxon>Actinomycetota</taxon>
        <taxon>Actinomycetes</taxon>
        <taxon>Mycobacteriales</taxon>
        <taxon>Nocardiaceae</taxon>
        <taxon>Nocardia</taxon>
    </lineage>
</organism>
<dbReference type="GO" id="GO:0003676">
    <property type="term" value="F:nucleic acid binding"/>
    <property type="evidence" value="ECO:0007669"/>
    <property type="project" value="InterPro"/>
</dbReference>
<comment type="similarity">
    <text evidence="1">Belongs to the CAPAB/TerDEXZ family.</text>
</comment>
<dbReference type="Proteomes" id="UP000438448">
    <property type="component" value="Unassembled WGS sequence"/>
</dbReference>
<evidence type="ECO:0000313" key="5">
    <source>
        <dbReference type="Proteomes" id="UP000438448"/>
    </source>
</evidence>
<dbReference type="EMBL" id="WEGK01000007">
    <property type="protein sequence ID" value="MQY20563.1"/>
    <property type="molecule type" value="Genomic_DNA"/>
</dbReference>
<proteinExistence type="inferred from homology"/>
<accession>A0A7K0D489</accession>
<feature type="domain" description="HNH nuclease" evidence="3">
    <location>
        <begin position="486"/>
        <end position="536"/>
    </location>
</feature>
<dbReference type="CDD" id="cd00085">
    <property type="entry name" value="HNHc"/>
    <property type="match status" value="1"/>
</dbReference>
<dbReference type="PANTHER" id="PTHR32097">
    <property type="entry name" value="CAMP-BINDING PROTEIN 1-RELATED"/>
    <property type="match status" value="1"/>
</dbReference>